<evidence type="ECO:0000313" key="5">
    <source>
        <dbReference type="EnsemblMetazoa" id="ENSAATROPP005057"/>
    </source>
</evidence>
<dbReference type="GO" id="GO:0005615">
    <property type="term" value="C:extracellular space"/>
    <property type="evidence" value="ECO:0007669"/>
    <property type="project" value="TreeGrafter"/>
</dbReference>
<dbReference type="InterPro" id="IPR016187">
    <property type="entry name" value="CTDL_fold"/>
</dbReference>
<organism evidence="5 6">
    <name type="scientific">Anopheles atroparvus</name>
    <name type="common">European mosquito</name>
    <dbReference type="NCBI Taxonomy" id="41427"/>
    <lineage>
        <taxon>Eukaryota</taxon>
        <taxon>Metazoa</taxon>
        <taxon>Ecdysozoa</taxon>
        <taxon>Arthropoda</taxon>
        <taxon>Hexapoda</taxon>
        <taxon>Insecta</taxon>
        <taxon>Pterygota</taxon>
        <taxon>Neoptera</taxon>
        <taxon>Endopterygota</taxon>
        <taxon>Diptera</taxon>
        <taxon>Nematocera</taxon>
        <taxon>Culicoidea</taxon>
        <taxon>Culicidae</taxon>
        <taxon>Anophelinae</taxon>
        <taxon>Anopheles</taxon>
    </lineage>
</organism>
<proteinExistence type="predicted"/>
<dbReference type="Pfam" id="PF00059">
    <property type="entry name" value="Lectin_C"/>
    <property type="match status" value="1"/>
</dbReference>
<evidence type="ECO:0000313" key="6">
    <source>
        <dbReference type="Proteomes" id="UP000075880"/>
    </source>
</evidence>
<dbReference type="PROSITE" id="PS00615">
    <property type="entry name" value="C_TYPE_LECTIN_1"/>
    <property type="match status" value="1"/>
</dbReference>
<protein>
    <recommendedName>
        <fullName evidence="4">C-type lectin domain-containing protein</fullName>
    </recommendedName>
</protein>
<keyword evidence="2" id="KW-1015">Disulfide bond</keyword>
<dbReference type="InterPro" id="IPR016186">
    <property type="entry name" value="C-type_lectin-like/link_sf"/>
</dbReference>
<feature type="signal peptide" evidence="3">
    <location>
        <begin position="1"/>
        <end position="24"/>
    </location>
</feature>
<dbReference type="InterPro" id="IPR018378">
    <property type="entry name" value="C-type_lectin_CS"/>
</dbReference>
<dbReference type="PANTHER" id="PTHR22799:SF6">
    <property type="entry name" value="C-TYPE LECTIN DOMAIN FAMILY 4 MEMBER M-LIKE"/>
    <property type="match status" value="1"/>
</dbReference>
<evidence type="ECO:0000256" key="2">
    <source>
        <dbReference type="ARBA" id="ARBA00023157"/>
    </source>
</evidence>
<dbReference type="SUPFAM" id="SSF56436">
    <property type="entry name" value="C-type lectin-like"/>
    <property type="match status" value="1"/>
</dbReference>
<accession>A0AAG5D1F1</accession>
<evidence type="ECO:0000259" key="4">
    <source>
        <dbReference type="PROSITE" id="PS50041"/>
    </source>
</evidence>
<evidence type="ECO:0000256" key="1">
    <source>
        <dbReference type="ARBA" id="ARBA00022734"/>
    </source>
</evidence>
<evidence type="ECO:0000256" key="3">
    <source>
        <dbReference type="SAM" id="SignalP"/>
    </source>
</evidence>
<dbReference type="EnsemblMetazoa" id="ENSAATROPT005468">
    <property type="protein sequence ID" value="ENSAATROPP005057"/>
    <property type="gene ID" value="ENSAATROPG004394"/>
</dbReference>
<dbReference type="Gene3D" id="3.10.100.10">
    <property type="entry name" value="Mannose-Binding Protein A, subunit A"/>
    <property type="match status" value="1"/>
</dbReference>
<dbReference type="GO" id="GO:0030246">
    <property type="term" value="F:carbohydrate binding"/>
    <property type="evidence" value="ECO:0007669"/>
    <property type="project" value="UniProtKB-KW"/>
</dbReference>
<keyword evidence="3" id="KW-0732">Signal</keyword>
<dbReference type="SMART" id="SM00034">
    <property type="entry name" value="CLECT"/>
    <property type="match status" value="1"/>
</dbReference>
<feature type="chain" id="PRO_5042524319" description="C-type lectin domain-containing protein" evidence="3">
    <location>
        <begin position="25"/>
        <end position="166"/>
    </location>
</feature>
<dbReference type="InterPro" id="IPR051663">
    <property type="entry name" value="CLec_Tetranectin-domain"/>
</dbReference>
<feature type="domain" description="C-type lectin" evidence="4">
    <location>
        <begin position="38"/>
        <end position="163"/>
    </location>
</feature>
<dbReference type="PANTHER" id="PTHR22799">
    <property type="entry name" value="TETRANECTIN-RELATED"/>
    <property type="match status" value="1"/>
</dbReference>
<dbReference type="CDD" id="cd00037">
    <property type="entry name" value="CLECT"/>
    <property type="match status" value="1"/>
</dbReference>
<keyword evidence="1" id="KW-0430">Lectin</keyword>
<reference evidence="5" key="1">
    <citation type="submission" date="2024-04" db="UniProtKB">
        <authorList>
            <consortium name="EnsemblMetazoa"/>
        </authorList>
    </citation>
    <scope>IDENTIFICATION</scope>
    <source>
        <strain evidence="5">EBRO</strain>
    </source>
</reference>
<sequence>MRIVLKVLFIVWFCVQIFLGTCISARDANSLKTNTTCATGKSYIVINEQARSFLEAWRVCMTLGMKLATISSANDSQLITAAINRSNNPKGPWWIGGTDLGMEGSFVWIATNTLVGRPIGYFDFSPGQPDNAGGNEHCLEIGRWGGVAWNDAPCDWLQRFICEFQA</sequence>
<name>A0AAG5D1F1_ANOAO</name>
<keyword evidence="6" id="KW-1185">Reference proteome</keyword>
<dbReference type="Proteomes" id="UP000075880">
    <property type="component" value="Unassembled WGS sequence"/>
</dbReference>
<dbReference type="PROSITE" id="PS50041">
    <property type="entry name" value="C_TYPE_LECTIN_2"/>
    <property type="match status" value="1"/>
</dbReference>
<dbReference type="InterPro" id="IPR001304">
    <property type="entry name" value="C-type_lectin-like"/>
</dbReference>
<dbReference type="AlphaFoldDB" id="A0AAG5D1F1"/>